<feature type="compositionally biased region" description="Polar residues" evidence="1">
    <location>
        <begin position="34"/>
        <end position="48"/>
    </location>
</feature>
<accession>A0AAN6LUN0</accession>
<evidence type="ECO:0000313" key="3">
    <source>
        <dbReference type="Proteomes" id="UP001280581"/>
    </source>
</evidence>
<feature type="compositionally biased region" description="Polar residues" evidence="1">
    <location>
        <begin position="1"/>
        <end position="21"/>
    </location>
</feature>
<dbReference type="Proteomes" id="UP001280581">
    <property type="component" value="Unassembled WGS sequence"/>
</dbReference>
<name>A0AAN6LUN0_9PLEO</name>
<dbReference type="AlphaFoldDB" id="A0AAN6LUN0"/>
<comment type="caution">
    <text evidence="2">The sequence shown here is derived from an EMBL/GenBank/DDBJ whole genome shotgun (WGS) entry which is preliminary data.</text>
</comment>
<dbReference type="EMBL" id="WVTA01000011">
    <property type="protein sequence ID" value="KAK3203070.1"/>
    <property type="molecule type" value="Genomic_DNA"/>
</dbReference>
<organism evidence="2 3">
    <name type="scientific">Pseudopithomyces chartarum</name>
    <dbReference type="NCBI Taxonomy" id="1892770"/>
    <lineage>
        <taxon>Eukaryota</taxon>
        <taxon>Fungi</taxon>
        <taxon>Dikarya</taxon>
        <taxon>Ascomycota</taxon>
        <taxon>Pezizomycotina</taxon>
        <taxon>Dothideomycetes</taxon>
        <taxon>Pleosporomycetidae</taxon>
        <taxon>Pleosporales</taxon>
        <taxon>Massarineae</taxon>
        <taxon>Didymosphaeriaceae</taxon>
        <taxon>Pseudopithomyces</taxon>
    </lineage>
</organism>
<keyword evidence="3" id="KW-1185">Reference proteome</keyword>
<evidence type="ECO:0000313" key="2">
    <source>
        <dbReference type="EMBL" id="KAK3203070.1"/>
    </source>
</evidence>
<evidence type="ECO:0000256" key="1">
    <source>
        <dbReference type="SAM" id="MobiDB-lite"/>
    </source>
</evidence>
<proteinExistence type="predicted"/>
<feature type="region of interest" description="Disordered" evidence="1">
    <location>
        <begin position="1"/>
        <end position="89"/>
    </location>
</feature>
<gene>
    <name evidence="2" type="ORF">GRF29_112g146338</name>
</gene>
<protein>
    <submittedName>
        <fullName evidence="2">Uncharacterized protein</fullName>
    </submittedName>
</protein>
<sequence length="259" mass="28165">MSSLHNSAADSASDITANMPTGPTIPSPPCLPTESASDMATIIATKTSPLPDLAADSTSNASEDLPRGPTLPTSSSKDNTKIPTPYTATSPPHLLDLTLETRTRIYKHLLLATPPIYEPPPRSSFCAYGLLHWPTISRYELNHTPQRSGTPIAILLTNKQIYAEALPILYINDFCIDLHPNAPVLTNDPRVVLGLASDWHLAHKYLVLGLSRMLSLRNLHISLIYAGQLRGFFVDASLPVNEEVGQVLELIYAGIPSWV</sequence>
<reference evidence="2 3" key="1">
    <citation type="submission" date="2021-02" db="EMBL/GenBank/DDBJ databases">
        <title>Genome assembly of Pseudopithomyces chartarum.</title>
        <authorList>
            <person name="Jauregui R."/>
            <person name="Singh J."/>
            <person name="Voisey C."/>
        </authorList>
    </citation>
    <scope>NUCLEOTIDE SEQUENCE [LARGE SCALE GENOMIC DNA]</scope>
    <source>
        <strain evidence="2 3">AGR01</strain>
    </source>
</reference>